<name>A0AAW9HNI0_9ACTO</name>
<dbReference type="Pfam" id="PF08546">
    <property type="entry name" value="ApbA_C"/>
    <property type="match status" value="1"/>
</dbReference>
<feature type="domain" description="Ketopantoate reductase C-terminal" evidence="2">
    <location>
        <begin position="168"/>
        <end position="280"/>
    </location>
</feature>
<evidence type="ECO:0000313" key="3">
    <source>
        <dbReference type="EMBL" id="MDY5132949.1"/>
    </source>
</evidence>
<dbReference type="EMBL" id="JAWNGA010000005">
    <property type="protein sequence ID" value="MDY5132949.1"/>
    <property type="molecule type" value="Genomic_DNA"/>
</dbReference>
<accession>A0AAW9HNI0</accession>
<dbReference type="Proteomes" id="UP001281731">
    <property type="component" value="Unassembled WGS sequence"/>
</dbReference>
<dbReference type="PANTHER" id="PTHR21708:SF26">
    <property type="entry name" value="2-DEHYDROPANTOATE 2-REDUCTASE"/>
    <property type="match status" value="1"/>
</dbReference>
<dbReference type="InterPro" id="IPR008927">
    <property type="entry name" value="6-PGluconate_DH-like_C_sf"/>
</dbReference>
<reference evidence="4 5" key="1">
    <citation type="submission" date="2023-10" db="EMBL/GenBank/DDBJ databases">
        <title>Whole Genome based description of the genera Actinobaculum and Actinotignum reveals a complex phylogenetic relationship within the species included in the genus Actinotignum.</title>
        <authorList>
            <person name="Jensen C.S."/>
            <person name="Dargis R."/>
            <person name="Kemp M."/>
            <person name="Christensen J.J."/>
        </authorList>
    </citation>
    <scope>NUCLEOTIDE SEQUENCE</scope>
    <source>
        <strain evidence="4">SLA_B511</strain>
        <strain evidence="3 5">SLA_B974</strain>
    </source>
</reference>
<evidence type="ECO:0000313" key="4">
    <source>
        <dbReference type="EMBL" id="MDY5155206.1"/>
    </source>
</evidence>
<dbReference type="RefSeq" id="WP_102165719.1">
    <property type="nucleotide sequence ID" value="NZ_CAMYCL010000005.1"/>
</dbReference>
<dbReference type="Gene3D" id="1.10.1040.10">
    <property type="entry name" value="N-(1-d-carboxylethyl)-l-norvaline Dehydrogenase, domain 2"/>
    <property type="match status" value="1"/>
</dbReference>
<proteinExistence type="predicted"/>
<dbReference type="SUPFAM" id="SSF48179">
    <property type="entry name" value="6-phosphogluconate dehydrogenase C-terminal domain-like"/>
    <property type="match status" value="1"/>
</dbReference>
<dbReference type="InterPro" id="IPR051402">
    <property type="entry name" value="KPR-Related"/>
</dbReference>
<dbReference type="InterPro" id="IPR013328">
    <property type="entry name" value="6PGD_dom2"/>
</dbReference>
<evidence type="ECO:0000259" key="2">
    <source>
        <dbReference type="Pfam" id="PF08546"/>
    </source>
</evidence>
<dbReference type="Pfam" id="PF02558">
    <property type="entry name" value="ApbA"/>
    <property type="match status" value="1"/>
</dbReference>
<dbReference type="PANTHER" id="PTHR21708">
    <property type="entry name" value="PROBABLE 2-DEHYDROPANTOATE 2-REDUCTASE"/>
    <property type="match status" value="1"/>
</dbReference>
<dbReference type="InterPro" id="IPR013752">
    <property type="entry name" value="KPA_reductase"/>
</dbReference>
<dbReference type="GO" id="GO:0005737">
    <property type="term" value="C:cytoplasm"/>
    <property type="evidence" value="ECO:0007669"/>
    <property type="project" value="TreeGrafter"/>
</dbReference>
<comment type="caution">
    <text evidence="4">The sequence shown here is derived from an EMBL/GenBank/DDBJ whole genome shotgun (WGS) entry which is preliminary data.</text>
</comment>
<feature type="domain" description="Ketopantoate reductase N-terminal" evidence="1">
    <location>
        <begin position="4"/>
        <end position="136"/>
    </location>
</feature>
<evidence type="ECO:0000313" key="5">
    <source>
        <dbReference type="Proteomes" id="UP001275049"/>
    </source>
</evidence>
<dbReference type="AlphaFoldDB" id="A0AAW9HNI0"/>
<dbReference type="InterPro" id="IPR013332">
    <property type="entry name" value="KPR_N"/>
</dbReference>
<sequence length="289" mass="31026">MLNIYGPGGIGGLIAGVLAKNGQKVAVVATNQTAKIINEQGITIDSKKFGKFTVEVPALTSPQRGSEILVTTKSYALPAIEKSIRSARPKELCALFNGFDHARHIHSLNEAESWSGAAYGISERVSPGVIHHTSNFFKVELPDMAMDGEISRVLLNGGIDVFFRGTEQQVLWRKLRNQCAMALLTTATGRPIGRALDQSPKLAQALCKELAHIATLENVPTRPAEIYSFLTKLPPDSTSSLARDAHEGNRTELHALGSAVLEEACRLGVPTPALSAAVAAAEENIRGRR</sequence>
<evidence type="ECO:0000313" key="6">
    <source>
        <dbReference type="Proteomes" id="UP001281731"/>
    </source>
</evidence>
<evidence type="ECO:0000259" key="1">
    <source>
        <dbReference type="Pfam" id="PF02558"/>
    </source>
</evidence>
<organism evidence="4 6">
    <name type="scientific">Actinotignum urinale</name>
    <dbReference type="NCBI Taxonomy" id="190146"/>
    <lineage>
        <taxon>Bacteria</taxon>
        <taxon>Bacillati</taxon>
        <taxon>Actinomycetota</taxon>
        <taxon>Actinomycetes</taxon>
        <taxon>Actinomycetales</taxon>
        <taxon>Actinomycetaceae</taxon>
        <taxon>Actinotignum</taxon>
    </lineage>
</organism>
<gene>
    <name evidence="4" type="ORF">R6G80_05635</name>
    <name evidence="3" type="ORF">R6G86_04210</name>
</gene>
<dbReference type="Proteomes" id="UP001275049">
    <property type="component" value="Unassembled WGS sequence"/>
</dbReference>
<protein>
    <submittedName>
        <fullName evidence="4">2-dehydropantoate 2-reductase N-terminal domain-containing protein</fullName>
    </submittedName>
</protein>
<dbReference type="Gene3D" id="3.40.50.720">
    <property type="entry name" value="NAD(P)-binding Rossmann-like Domain"/>
    <property type="match status" value="1"/>
</dbReference>
<dbReference type="EMBL" id="JAWNGC010000006">
    <property type="protein sequence ID" value="MDY5155206.1"/>
    <property type="molecule type" value="Genomic_DNA"/>
</dbReference>
<keyword evidence="5" id="KW-1185">Reference proteome</keyword>